<dbReference type="SUPFAM" id="SSF63825">
    <property type="entry name" value="YWTD domain"/>
    <property type="match status" value="1"/>
</dbReference>
<feature type="signal peptide" evidence="1">
    <location>
        <begin position="1"/>
        <end position="15"/>
    </location>
</feature>
<evidence type="ECO:0000313" key="2">
    <source>
        <dbReference type="EMBL" id="USP73223.1"/>
    </source>
</evidence>
<keyword evidence="1" id="KW-0732">Signal</keyword>
<evidence type="ECO:0000256" key="1">
    <source>
        <dbReference type="SAM" id="SignalP"/>
    </source>
</evidence>
<accession>A0A9Q9DN19</accession>
<dbReference type="SMART" id="SM00135">
    <property type="entry name" value="LY"/>
    <property type="match status" value="2"/>
</dbReference>
<proteinExistence type="predicted"/>
<dbReference type="AlphaFoldDB" id="A0A9Q9DN19"/>
<dbReference type="PANTHER" id="PTHR46513">
    <property type="entry name" value="VITELLOGENIN RECEPTOR-LIKE PROTEIN-RELATED-RELATED"/>
    <property type="match status" value="1"/>
</dbReference>
<dbReference type="VEuPathDB" id="FungiDB:yc1106_00497"/>
<dbReference type="InterPro" id="IPR000033">
    <property type="entry name" value="LDLR_classB_rpt"/>
</dbReference>
<dbReference type="EMBL" id="CP089274">
    <property type="protein sequence ID" value="USP73223.1"/>
    <property type="molecule type" value="Genomic_DNA"/>
</dbReference>
<protein>
    <submittedName>
        <fullName evidence="2">Uncharacterized protein</fullName>
    </submittedName>
</protein>
<organism evidence="2 3">
    <name type="scientific">Curvularia clavata</name>
    <dbReference type="NCBI Taxonomy" id="95742"/>
    <lineage>
        <taxon>Eukaryota</taxon>
        <taxon>Fungi</taxon>
        <taxon>Dikarya</taxon>
        <taxon>Ascomycota</taxon>
        <taxon>Pezizomycotina</taxon>
        <taxon>Dothideomycetes</taxon>
        <taxon>Pleosporomycetidae</taxon>
        <taxon>Pleosporales</taxon>
        <taxon>Pleosporineae</taxon>
        <taxon>Pleosporaceae</taxon>
        <taxon>Curvularia</taxon>
    </lineage>
</organism>
<dbReference type="InterPro" id="IPR050778">
    <property type="entry name" value="Cueball_EGF_LRP_Nidogen"/>
</dbReference>
<dbReference type="Proteomes" id="UP001056012">
    <property type="component" value="Chromosome 1"/>
</dbReference>
<name>A0A9Q9DN19_CURCL</name>
<gene>
    <name evidence="2" type="ORF">yc1106_00497</name>
</gene>
<dbReference type="Gene3D" id="2.120.10.30">
    <property type="entry name" value="TolB, C-terminal domain"/>
    <property type="match status" value="2"/>
</dbReference>
<dbReference type="OrthoDB" id="5958943at2759"/>
<feature type="chain" id="PRO_5040262895" evidence="1">
    <location>
        <begin position="16"/>
        <end position="363"/>
    </location>
</feature>
<evidence type="ECO:0000313" key="3">
    <source>
        <dbReference type="Proteomes" id="UP001056012"/>
    </source>
</evidence>
<sequence>MLLLPIFTLFHLSTALPSLQPRASQYLAILDLGVGHRSTPIPRWPTSLRRINTDGTNAANLTRFGIDSPDSNTLEQPILAYALTYSPSTSSLFSVTGRGIVRTNVDGGNMEYIVKRADGDTSSQITSITAAEKSQKLYYGDLYTGLIYSANYDGSNASVFRNVSQGINFSYESYTPANTYAGGIVVDETRGWLYWSSVNDGSIRRVELSGKGQEQVLVTGIDKPGQLRIAGTSLFFVERGSWSSSPTAIKYLDRMIDQLSASPTSPNLAVPTGTLISSSQSPLFTEKDYTGETQILGIESFVVYRNGVEQIVYFGVNSAGRTSFGKVVETVWRGSGGSRGPVFKVLSANTSEVGLPVGLELVL</sequence>
<keyword evidence="3" id="KW-1185">Reference proteome</keyword>
<dbReference type="InterPro" id="IPR011042">
    <property type="entry name" value="6-blade_b-propeller_TolB-like"/>
</dbReference>
<reference evidence="2" key="1">
    <citation type="submission" date="2021-12" db="EMBL/GenBank/DDBJ databases">
        <title>Curvularia clavata genome.</title>
        <authorList>
            <person name="Cao Y."/>
        </authorList>
    </citation>
    <scope>NUCLEOTIDE SEQUENCE</scope>
    <source>
        <strain evidence="2">Yc1106</strain>
    </source>
</reference>